<dbReference type="InterPro" id="IPR006015">
    <property type="entry name" value="Universal_stress_UspA"/>
</dbReference>
<dbReference type="PANTHER" id="PTHR31964:SF113">
    <property type="entry name" value="USPA DOMAIN-CONTAINING PROTEIN"/>
    <property type="match status" value="1"/>
</dbReference>
<accession>A0ABN0UUW0</accession>
<dbReference type="CDD" id="cd00293">
    <property type="entry name" value="USP-like"/>
    <property type="match status" value="1"/>
</dbReference>
<proteinExistence type="inferred from homology"/>
<organism evidence="3 4">
    <name type="scientific">Saccharothrix mutabilis subsp. mutabilis</name>
    <dbReference type="NCBI Taxonomy" id="66855"/>
    <lineage>
        <taxon>Bacteria</taxon>
        <taxon>Bacillati</taxon>
        <taxon>Actinomycetota</taxon>
        <taxon>Actinomycetes</taxon>
        <taxon>Pseudonocardiales</taxon>
        <taxon>Pseudonocardiaceae</taxon>
        <taxon>Saccharothrix</taxon>
    </lineage>
</organism>
<comment type="similarity">
    <text evidence="1">Belongs to the universal stress protein A family.</text>
</comment>
<evidence type="ECO:0000313" key="3">
    <source>
        <dbReference type="EMBL" id="GAA0262264.1"/>
    </source>
</evidence>
<evidence type="ECO:0000259" key="2">
    <source>
        <dbReference type="Pfam" id="PF00582"/>
    </source>
</evidence>
<dbReference type="Pfam" id="PF00582">
    <property type="entry name" value="Usp"/>
    <property type="match status" value="2"/>
</dbReference>
<reference evidence="3 4" key="1">
    <citation type="journal article" date="2019" name="Int. J. Syst. Evol. Microbiol.">
        <title>The Global Catalogue of Microorganisms (GCM) 10K type strain sequencing project: providing services to taxonomists for standard genome sequencing and annotation.</title>
        <authorList>
            <consortium name="The Broad Institute Genomics Platform"/>
            <consortium name="The Broad Institute Genome Sequencing Center for Infectious Disease"/>
            <person name="Wu L."/>
            <person name="Ma J."/>
        </authorList>
    </citation>
    <scope>NUCLEOTIDE SEQUENCE [LARGE SCALE GENOMIC DNA]</scope>
    <source>
        <strain evidence="3 4">JCM 3380</strain>
    </source>
</reference>
<dbReference type="SUPFAM" id="SSF52402">
    <property type="entry name" value="Adenine nucleotide alpha hydrolases-like"/>
    <property type="match status" value="2"/>
</dbReference>
<dbReference type="InterPro" id="IPR014729">
    <property type="entry name" value="Rossmann-like_a/b/a_fold"/>
</dbReference>
<dbReference type="InterPro" id="IPR006016">
    <property type="entry name" value="UspA"/>
</dbReference>
<feature type="domain" description="UspA" evidence="2">
    <location>
        <begin position="5"/>
        <end position="136"/>
    </location>
</feature>
<dbReference type="Proteomes" id="UP001500416">
    <property type="component" value="Unassembled WGS sequence"/>
</dbReference>
<keyword evidence="4" id="KW-1185">Reference proteome</keyword>
<gene>
    <name evidence="3" type="ORF">GCM10010492_74160</name>
</gene>
<protein>
    <submittedName>
        <fullName evidence="3">Universal stress protein</fullName>
    </submittedName>
</protein>
<feature type="domain" description="UspA" evidence="2">
    <location>
        <begin position="145"/>
        <end position="280"/>
    </location>
</feature>
<dbReference type="EMBL" id="BAAABU010000033">
    <property type="protein sequence ID" value="GAA0262264.1"/>
    <property type="molecule type" value="Genomic_DNA"/>
</dbReference>
<dbReference type="Gene3D" id="3.40.50.620">
    <property type="entry name" value="HUPs"/>
    <property type="match status" value="2"/>
</dbReference>
<dbReference type="PRINTS" id="PR01438">
    <property type="entry name" value="UNVRSLSTRESS"/>
</dbReference>
<comment type="caution">
    <text evidence="3">The sequence shown here is derived from an EMBL/GenBank/DDBJ whole genome shotgun (WGS) entry which is preliminary data.</text>
</comment>
<dbReference type="PANTHER" id="PTHR31964">
    <property type="entry name" value="ADENINE NUCLEOTIDE ALPHA HYDROLASES-LIKE SUPERFAMILY PROTEIN"/>
    <property type="match status" value="1"/>
</dbReference>
<evidence type="ECO:0000313" key="4">
    <source>
        <dbReference type="Proteomes" id="UP001500416"/>
    </source>
</evidence>
<name>A0ABN0UUW0_9PSEU</name>
<sequence>MTTTRTVTVGVDGSDSALDAVRWAAEEVRLRGGRLRLVHAESPLFDAPDLERRVRTALREASWRVVREAAEVVDPLVELEVHVEVGGPAQVLAAESAHAGLLVLGTRGLGGFASLAVGSTAIAVTSHAACPVVVVRGDKPNRPGPVVVGVHGDPHSVPVLAKAFAEASARGVGVVAVHTWHPVVGDVVALSAGIDLAEYDALHGGRLARLVSPWRTKYRDVPVELVVDRGSASTVLLERAEDAALVVVGGRGRNSLTGLLLGSTSHALLHHAPCPVMVVHAPSEDA</sequence>
<dbReference type="RefSeq" id="WP_343939949.1">
    <property type="nucleotide sequence ID" value="NZ_BAAABU010000033.1"/>
</dbReference>
<evidence type="ECO:0000256" key="1">
    <source>
        <dbReference type="ARBA" id="ARBA00008791"/>
    </source>
</evidence>